<keyword evidence="3" id="KW-0408">Iron</keyword>
<dbReference type="Gene3D" id="3.20.20.70">
    <property type="entry name" value="Aldolase class I"/>
    <property type="match status" value="1"/>
</dbReference>
<gene>
    <name evidence="6" type="ORF">DFR74_11655</name>
</gene>
<protein>
    <submittedName>
        <fullName evidence="6">Radical SAM protein with 4Fe4S-binding SPASM domain</fullName>
    </submittedName>
</protein>
<keyword evidence="4" id="KW-0411">Iron-sulfur</keyword>
<reference evidence="6 7" key="1">
    <citation type="submission" date="2018-06" db="EMBL/GenBank/DDBJ databases">
        <title>Genomic Encyclopedia of Type Strains, Phase IV (KMG-IV): sequencing the most valuable type-strain genomes for metagenomic binning, comparative biology and taxonomic classification.</title>
        <authorList>
            <person name="Goeker M."/>
        </authorList>
    </citation>
    <scope>NUCLEOTIDE SEQUENCE [LARGE SCALE GENOMIC DNA]</scope>
    <source>
        <strain evidence="6 7">DSM 44599</strain>
    </source>
</reference>
<evidence type="ECO:0000256" key="2">
    <source>
        <dbReference type="ARBA" id="ARBA00022723"/>
    </source>
</evidence>
<organism evidence="6 7">
    <name type="scientific">Nocardia puris</name>
    <dbReference type="NCBI Taxonomy" id="208602"/>
    <lineage>
        <taxon>Bacteria</taxon>
        <taxon>Bacillati</taxon>
        <taxon>Actinomycetota</taxon>
        <taxon>Actinomycetes</taxon>
        <taxon>Mycobacteriales</taxon>
        <taxon>Nocardiaceae</taxon>
        <taxon>Nocardia</taxon>
    </lineage>
</organism>
<dbReference type="SFLD" id="SFLDG01067">
    <property type="entry name" value="SPASM/twitch_domain_containing"/>
    <property type="match status" value="1"/>
</dbReference>
<dbReference type="CDD" id="cd01335">
    <property type="entry name" value="Radical_SAM"/>
    <property type="match status" value="1"/>
</dbReference>
<evidence type="ECO:0000313" key="7">
    <source>
        <dbReference type="Proteomes" id="UP000252586"/>
    </source>
</evidence>
<dbReference type="PANTHER" id="PTHR11228">
    <property type="entry name" value="RADICAL SAM DOMAIN PROTEIN"/>
    <property type="match status" value="1"/>
</dbReference>
<dbReference type="Proteomes" id="UP000252586">
    <property type="component" value="Unassembled WGS sequence"/>
</dbReference>
<sequence length="464" mass="50194">MPATLSRALTQQLRYRADLGLLFDPHTGTFHRLRNAVAESMVSLMFSGADDDTVIGDIAKRYNAAPSRVAADAADLVATLTSPQPAAVQDDGRGSLLGVDKRFDTKLDFPLRLEIELTAVCNWACGFCYNVWKIDPDMSDAEVRRAVKALPEKHIPTELACSILDECADRGCFVIRYSGGETLLHPDAMEIFEHGGRRGLYQVVFTNGHFLTAERAKRLAAANVRCVLVSIHGDRDTHNELTGHPRAYDRAIDAMRLLIDAGITVVAEMTLVKSNIDGALDVIRDVHALGVREFGVMRYVPTGRHDDRYGIPVSVTMPLITRIDHLLATECPGMTVAWPCAQKVCTSDTDTPLRSDDPTLGLRLSQISGHCESGMVWGSVSYDGRLRNCPHSNVYFGSLHTEPLAGAWPALTDAVHAAVATRPTCTGCAVADACRGGCHLPSFFAPATGVALGMPALATDRISG</sequence>
<feature type="domain" description="Radical SAM core" evidence="5">
    <location>
        <begin position="107"/>
        <end position="332"/>
    </location>
</feature>
<dbReference type="SFLD" id="SFLDS00029">
    <property type="entry name" value="Radical_SAM"/>
    <property type="match status" value="1"/>
</dbReference>
<dbReference type="InterPro" id="IPR050377">
    <property type="entry name" value="Radical_SAM_PqqE_MftC-like"/>
</dbReference>
<dbReference type="EMBL" id="QNRE01000016">
    <property type="protein sequence ID" value="RBO84494.1"/>
    <property type="molecule type" value="Genomic_DNA"/>
</dbReference>
<dbReference type="RefSeq" id="WP_067510747.1">
    <property type="nucleotide sequence ID" value="NZ_QNRE01000016.1"/>
</dbReference>
<keyword evidence="1" id="KW-0949">S-adenosyl-L-methionine</keyword>
<evidence type="ECO:0000256" key="3">
    <source>
        <dbReference type="ARBA" id="ARBA00023004"/>
    </source>
</evidence>
<dbReference type="GO" id="GO:0046872">
    <property type="term" value="F:metal ion binding"/>
    <property type="evidence" value="ECO:0007669"/>
    <property type="project" value="UniProtKB-KW"/>
</dbReference>
<dbReference type="InterPro" id="IPR013785">
    <property type="entry name" value="Aldolase_TIM"/>
</dbReference>
<dbReference type="InterPro" id="IPR007197">
    <property type="entry name" value="rSAM"/>
</dbReference>
<evidence type="ECO:0000256" key="1">
    <source>
        <dbReference type="ARBA" id="ARBA00022691"/>
    </source>
</evidence>
<dbReference type="AlphaFoldDB" id="A0A366D4V0"/>
<dbReference type="STRING" id="1210090.GCA_001613185_03990"/>
<evidence type="ECO:0000313" key="6">
    <source>
        <dbReference type="EMBL" id="RBO84494.1"/>
    </source>
</evidence>
<accession>A0A366D4V0</accession>
<dbReference type="GO" id="GO:0003824">
    <property type="term" value="F:catalytic activity"/>
    <property type="evidence" value="ECO:0007669"/>
    <property type="project" value="InterPro"/>
</dbReference>
<keyword evidence="7" id="KW-1185">Reference proteome</keyword>
<dbReference type="OrthoDB" id="9782387at2"/>
<dbReference type="PROSITE" id="PS51918">
    <property type="entry name" value="RADICAL_SAM"/>
    <property type="match status" value="1"/>
</dbReference>
<dbReference type="Pfam" id="PF04055">
    <property type="entry name" value="Radical_SAM"/>
    <property type="match status" value="1"/>
</dbReference>
<dbReference type="InterPro" id="IPR058240">
    <property type="entry name" value="rSAM_sf"/>
</dbReference>
<dbReference type="PANTHER" id="PTHR11228:SF7">
    <property type="entry name" value="PQQA PEPTIDE CYCLASE"/>
    <property type="match status" value="1"/>
</dbReference>
<name>A0A366D4V0_9NOCA</name>
<comment type="caution">
    <text evidence="6">The sequence shown here is derived from an EMBL/GenBank/DDBJ whole genome shotgun (WGS) entry which is preliminary data.</text>
</comment>
<keyword evidence="2" id="KW-0479">Metal-binding</keyword>
<evidence type="ECO:0000259" key="5">
    <source>
        <dbReference type="PROSITE" id="PS51918"/>
    </source>
</evidence>
<evidence type="ECO:0000256" key="4">
    <source>
        <dbReference type="ARBA" id="ARBA00023014"/>
    </source>
</evidence>
<proteinExistence type="predicted"/>
<dbReference type="GO" id="GO:0051536">
    <property type="term" value="F:iron-sulfur cluster binding"/>
    <property type="evidence" value="ECO:0007669"/>
    <property type="project" value="UniProtKB-KW"/>
</dbReference>
<dbReference type="SUPFAM" id="SSF102114">
    <property type="entry name" value="Radical SAM enzymes"/>
    <property type="match status" value="1"/>
</dbReference>